<keyword evidence="2" id="KW-1133">Transmembrane helix</keyword>
<dbReference type="EMBL" id="BPLR01003572">
    <property type="protein sequence ID" value="GIX86201.1"/>
    <property type="molecule type" value="Genomic_DNA"/>
</dbReference>
<feature type="transmembrane region" description="Helical" evidence="2">
    <location>
        <begin position="27"/>
        <end position="47"/>
    </location>
</feature>
<organism evidence="3 4">
    <name type="scientific">Caerostris extrusa</name>
    <name type="common">Bark spider</name>
    <name type="synonym">Caerostris bankana</name>
    <dbReference type="NCBI Taxonomy" id="172846"/>
    <lineage>
        <taxon>Eukaryota</taxon>
        <taxon>Metazoa</taxon>
        <taxon>Ecdysozoa</taxon>
        <taxon>Arthropoda</taxon>
        <taxon>Chelicerata</taxon>
        <taxon>Arachnida</taxon>
        <taxon>Araneae</taxon>
        <taxon>Araneomorphae</taxon>
        <taxon>Entelegynae</taxon>
        <taxon>Araneoidea</taxon>
        <taxon>Araneidae</taxon>
        <taxon>Caerostris</taxon>
    </lineage>
</organism>
<accession>A0AAV4NR80</accession>
<sequence length="107" mass="12001">MFPGSRRGTSRVASDDSGAGLEVGRGLTSFLFILVAAVLSAIWIVQVRTTTTPLCRWNSLDYEKRKMTLTDHVLVHVIMKFYIGWDLHEVPVSFPRSMTRCSIGSRV</sequence>
<evidence type="ECO:0000313" key="3">
    <source>
        <dbReference type="EMBL" id="GIX86201.1"/>
    </source>
</evidence>
<evidence type="ECO:0000256" key="1">
    <source>
        <dbReference type="SAM" id="MobiDB-lite"/>
    </source>
</evidence>
<dbReference type="Proteomes" id="UP001054945">
    <property type="component" value="Unassembled WGS sequence"/>
</dbReference>
<evidence type="ECO:0000313" key="4">
    <source>
        <dbReference type="Proteomes" id="UP001054945"/>
    </source>
</evidence>
<keyword evidence="4" id="KW-1185">Reference proteome</keyword>
<feature type="region of interest" description="Disordered" evidence="1">
    <location>
        <begin position="1"/>
        <end position="20"/>
    </location>
</feature>
<dbReference type="AlphaFoldDB" id="A0AAV4NR80"/>
<name>A0AAV4NR80_CAEEX</name>
<reference evidence="3 4" key="1">
    <citation type="submission" date="2021-06" db="EMBL/GenBank/DDBJ databases">
        <title>Caerostris extrusa draft genome.</title>
        <authorList>
            <person name="Kono N."/>
            <person name="Arakawa K."/>
        </authorList>
    </citation>
    <scope>NUCLEOTIDE SEQUENCE [LARGE SCALE GENOMIC DNA]</scope>
</reference>
<proteinExistence type="predicted"/>
<protein>
    <submittedName>
        <fullName evidence="3">Uncharacterized protein</fullName>
    </submittedName>
</protein>
<comment type="caution">
    <text evidence="3">The sequence shown here is derived from an EMBL/GenBank/DDBJ whole genome shotgun (WGS) entry which is preliminary data.</text>
</comment>
<keyword evidence="2" id="KW-0472">Membrane</keyword>
<gene>
    <name evidence="3" type="ORF">CEXT_152961</name>
</gene>
<evidence type="ECO:0000256" key="2">
    <source>
        <dbReference type="SAM" id="Phobius"/>
    </source>
</evidence>
<keyword evidence="2" id="KW-0812">Transmembrane</keyword>